<dbReference type="PANTHER" id="PTHR34047">
    <property type="entry name" value="NUCLEAR INTRON MATURASE 1, MITOCHONDRIAL-RELATED"/>
    <property type="match status" value="1"/>
</dbReference>
<dbReference type="PANTHER" id="PTHR34047:SF8">
    <property type="entry name" value="PROTEIN YKFC"/>
    <property type="match status" value="1"/>
</dbReference>
<keyword evidence="2" id="KW-0808">Transferase</keyword>
<organism evidence="2 3">
    <name type="scientific">Halomonas salifodinae</name>
    <dbReference type="NCBI Taxonomy" id="438745"/>
    <lineage>
        <taxon>Bacteria</taxon>
        <taxon>Pseudomonadati</taxon>
        <taxon>Pseudomonadota</taxon>
        <taxon>Gammaproteobacteria</taxon>
        <taxon>Oceanospirillales</taxon>
        <taxon>Halomonadaceae</taxon>
        <taxon>Halomonas</taxon>
    </lineage>
</organism>
<evidence type="ECO:0000256" key="1">
    <source>
        <dbReference type="ARBA" id="ARBA00034120"/>
    </source>
</evidence>
<comment type="caution">
    <text evidence="2">The sequence shown here is derived from an EMBL/GenBank/DDBJ whole genome shotgun (WGS) entry which is preliminary data.</text>
</comment>
<dbReference type="InterPro" id="IPR051083">
    <property type="entry name" value="GrpII_Intron_Splice-Mob/Def"/>
</dbReference>
<keyword evidence="3" id="KW-1185">Reference proteome</keyword>
<gene>
    <name evidence="2" type="ORF">ACFQH5_01400</name>
</gene>
<dbReference type="SUPFAM" id="SSF56672">
    <property type="entry name" value="DNA/RNA polymerases"/>
    <property type="match status" value="1"/>
</dbReference>
<dbReference type="InterPro" id="IPR043502">
    <property type="entry name" value="DNA/RNA_pol_sf"/>
</dbReference>
<evidence type="ECO:0000313" key="3">
    <source>
        <dbReference type="Proteomes" id="UP001596411"/>
    </source>
</evidence>
<keyword evidence="2" id="KW-0548">Nucleotidyltransferase</keyword>
<protein>
    <submittedName>
        <fullName evidence="2">Reverse transcriptase domain-containing protein</fullName>
    </submittedName>
</protein>
<name>A0ABW2EQD0_9GAMM</name>
<dbReference type="Proteomes" id="UP001596411">
    <property type="component" value="Unassembled WGS sequence"/>
</dbReference>
<evidence type="ECO:0000313" key="2">
    <source>
        <dbReference type="EMBL" id="MFC7088204.1"/>
    </source>
</evidence>
<keyword evidence="2" id="KW-0695">RNA-directed DNA polymerase</keyword>
<dbReference type="RefSeq" id="WP_346061487.1">
    <property type="nucleotide sequence ID" value="NZ_BAAADR010000004.1"/>
</dbReference>
<dbReference type="GO" id="GO:0003964">
    <property type="term" value="F:RNA-directed DNA polymerase activity"/>
    <property type="evidence" value="ECO:0007669"/>
    <property type="project" value="UniProtKB-KW"/>
</dbReference>
<dbReference type="EMBL" id="JBHSZP010000002">
    <property type="protein sequence ID" value="MFC7088204.1"/>
    <property type="molecule type" value="Genomic_DNA"/>
</dbReference>
<accession>A0ABW2EQD0</accession>
<reference evidence="3" key="1">
    <citation type="journal article" date="2019" name="Int. J. Syst. Evol. Microbiol.">
        <title>The Global Catalogue of Microorganisms (GCM) 10K type strain sequencing project: providing services to taxonomists for standard genome sequencing and annotation.</title>
        <authorList>
            <consortium name="The Broad Institute Genomics Platform"/>
            <consortium name="The Broad Institute Genome Sequencing Center for Infectious Disease"/>
            <person name="Wu L."/>
            <person name="Ma J."/>
        </authorList>
    </citation>
    <scope>NUCLEOTIDE SEQUENCE [LARGE SCALE GENOMIC DNA]</scope>
    <source>
        <strain evidence="3">CGMCC 1.13666</strain>
    </source>
</reference>
<comment type="similarity">
    <text evidence="1">Belongs to the bacterial reverse transcriptase family.</text>
</comment>
<proteinExistence type="inferred from homology"/>
<sequence>MTDWLTTIEGKILQRAVVVLLEPLYEHDFLDCSYGFQAGLSAHQTVKTVWDGLSSMGCDWVIDLDIQAFFDTIVHQHLRAFLQ</sequence>